<dbReference type="AlphaFoldDB" id="A0AA87MRP3"/>
<dbReference type="EMBL" id="AKWM02000024">
    <property type="protein sequence ID" value="EKS01063.1"/>
    <property type="molecule type" value="Genomic_DNA"/>
</dbReference>
<name>A0AA87MRP3_9LEPT</name>
<accession>A0AA87MRP3</accession>
<evidence type="ECO:0000313" key="2">
    <source>
        <dbReference type="Proteomes" id="UP000001343"/>
    </source>
</evidence>
<evidence type="ECO:0000313" key="1">
    <source>
        <dbReference type="EMBL" id="EKS01063.1"/>
    </source>
</evidence>
<organism evidence="1 2">
    <name type="scientific">Leptospira mayottensis 200901122</name>
    <dbReference type="NCBI Taxonomy" id="1193010"/>
    <lineage>
        <taxon>Bacteria</taxon>
        <taxon>Pseudomonadati</taxon>
        <taxon>Spirochaetota</taxon>
        <taxon>Spirochaetia</taxon>
        <taxon>Leptospirales</taxon>
        <taxon>Leptospiraceae</taxon>
        <taxon>Leptospira</taxon>
    </lineage>
</organism>
<sequence length="61" mass="7457">MYFTRHAFILFLWYVSVDCNSGEVCFLAYTLYSASRFWELVFPLRLNRFLKVLETNFFLEK</sequence>
<protein>
    <submittedName>
        <fullName evidence="1">Uncharacterized protein</fullName>
    </submittedName>
</protein>
<gene>
    <name evidence="1" type="ORF">LEP1GSC125_3841</name>
</gene>
<proteinExistence type="predicted"/>
<comment type="caution">
    <text evidence="1">The sequence shown here is derived from an EMBL/GenBank/DDBJ whole genome shotgun (WGS) entry which is preliminary data.</text>
</comment>
<reference evidence="1 2" key="1">
    <citation type="journal article" date="2014" name="Int. J. Syst. Evol. Microbiol.">
        <title>Leptospira mayottensis sp. nov., a pathogenic species of the genus Leptospira isolated from humans.</title>
        <authorList>
            <person name="Bourhy P."/>
            <person name="Collet L."/>
            <person name="Brisse S."/>
            <person name="Picardeau M."/>
        </authorList>
    </citation>
    <scope>NUCLEOTIDE SEQUENCE [LARGE SCALE GENOMIC DNA]</scope>
    <source>
        <strain evidence="1 2">200901122</strain>
    </source>
</reference>
<dbReference type="Proteomes" id="UP000001343">
    <property type="component" value="Unassembled WGS sequence"/>
</dbReference>